<comment type="caution">
    <text evidence="1">The sequence shown here is derived from an EMBL/GenBank/DDBJ whole genome shotgun (WGS) entry which is preliminary data.</text>
</comment>
<evidence type="ECO:0000313" key="2">
    <source>
        <dbReference type="Proteomes" id="UP001158049"/>
    </source>
</evidence>
<dbReference type="RefSeq" id="WP_283444927.1">
    <property type="nucleotide sequence ID" value="NZ_FXUL01000026.1"/>
</dbReference>
<gene>
    <name evidence="1" type="ORF">SAMN06295970_12659</name>
</gene>
<keyword evidence="2" id="KW-1185">Reference proteome</keyword>
<organism evidence="1 2">
    <name type="scientific">Noviherbaspirillum suwonense</name>
    <dbReference type="NCBI Taxonomy" id="1224511"/>
    <lineage>
        <taxon>Bacteria</taxon>
        <taxon>Pseudomonadati</taxon>
        <taxon>Pseudomonadota</taxon>
        <taxon>Betaproteobacteria</taxon>
        <taxon>Burkholderiales</taxon>
        <taxon>Oxalobacteraceae</taxon>
        <taxon>Noviherbaspirillum</taxon>
    </lineage>
</organism>
<name>A0ABY1QTE1_9BURK</name>
<proteinExistence type="predicted"/>
<accession>A0ABY1QTE1</accession>
<sequence length="107" mass="11839">MITQLKRRTDLIVQSFAYVAGKLAQSPDMHSLTALHQQILGEAEKHCSAIRMLQRDVFQSADAGLRSGELNELRFRRLRDRSTGTAAMAQAAIARIASQYAPQKIAA</sequence>
<dbReference type="EMBL" id="FXUL01000026">
    <property type="protein sequence ID" value="SMP77321.1"/>
    <property type="molecule type" value="Genomic_DNA"/>
</dbReference>
<dbReference type="Proteomes" id="UP001158049">
    <property type="component" value="Unassembled WGS sequence"/>
</dbReference>
<evidence type="ECO:0000313" key="1">
    <source>
        <dbReference type="EMBL" id="SMP77321.1"/>
    </source>
</evidence>
<reference evidence="1 2" key="1">
    <citation type="submission" date="2017-05" db="EMBL/GenBank/DDBJ databases">
        <authorList>
            <person name="Varghese N."/>
            <person name="Submissions S."/>
        </authorList>
    </citation>
    <scope>NUCLEOTIDE SEQUENCE [LARGE SCALE GENOMIC DNA]</scope>
    <source>
        <strain evidence="1 2">DSM 26001</strain>
    </source>
</reference>
<protein>
    <submittedName>
        <fullName evidence="1">Uncharacterized protein</fullName>
    </submittedName>
</protein>